<evidence type="ECO:0000256" key="2">
    <source>
        <dbReference type="ARBA" id="ARBA00012528"/>
    </source>
</evidence>
<dbReference type="EC" id="2.7.7.65" evidence="2"/>
<dbReference type="GO" id="GO:0052621">
    <property type="term" value="F:diguanylate cyclase activity"/>
    <property type="evidence" value="ECO:0007669"/>
    <property type="project" value="UniProtKB-EC"/>
</dbReference>
<evidence type="ECO:0000256" key="3">
    <source>
        <dbReference type="ARBA" id="ARBA00034247"/>
    </source>
</evidence>
<feature type="domain" description="CHASE" evidence="5">
    <location>
        <begin position="280"/>
        <end position="371"/>
    </location>
</feature>
<dbReference type="SMART" id="SM01079">
    <property type="entry name" value="CHASE"/>
    <property type="match status" value="1"/>
</dbReference>
<feature type="transmembrane region" description="Helical" evidence="4">
    <location>
        <begin position="433"/>
        <end position="452"/>
    </location>
</feature>
<reference evidence="7 8" key="1">
    <citation type="submission" date="2019-07" db="EMBL/GenBank/DDBJ databases">
        <title>Diversity of Bacteria from Kongsfjorden, Arctic.</title>
        <authorList>
            <person name="Yu Y."/>
        </authorList>
    </citation>
    <scope>NUCLEOTIDE SEQUENCE [LARGE SCALE GENOMIC DNA]</scope>
    <source>
        <strain evidence="7 8">SM1922</strain>
    </source>
</reference>
<proteinExistence type="predicted"/>
<dbReference type="PROSITE" id="PS50887">
    <property type="entry name" value="GGDEF"/>
    <property type="match status" value="1"/>
</dbReference>
<dbReference type="Gene3D" id="3.30.70.270">
    <property type="match status" value="1"/>
</dbReference>
<evidence type="ECO:0000259" key="6">
    <source>
        <dbReference type="PROSITE" id="PS50887"/>
    </source>
</evidence>
<dbReference type="RefSeq" id="WP_144811553.1">
    <property type="nucleotide sequence ID" value="NZ_VNFE01000003.1"/>
</dbReference>
<dbReference type="GO" id="GO:1902201">
    <property type="term" value="P:negative regulation of bacterial-type flagellum-dependent cell motility"/>
    <property type="evidence" value="ECO:0007669"/>
    <property type="project" value="TreeGrafter"/>
</dbReference>
<dbReference type="InterPro" id="IPR043128">
    <property type="entry name" value="Rev_trsase/Diguanyl_cyclase"/>
</dbReference>
<comment type="caution">
    <text evidence="7">The sequence shown here is derived from an EMBL/GenBank/DDBJ whole genome shotgun (WGS) entry which is preliminary data.</text>
</comment>
<dbReference type="PROSITE" id="PS51257">
    <property type="entry name" value="PROKAR_LIPOPROTEIN"/>
    <property type="match status" value="1"/>
</dbReference>
<feature type="transmembrane region" description="Helical" evidence="4">
    <location>
        <begin position="183"/>
        <end position="202"/>
    </location>
</feature>
<accession>A0A558J964</accession>
<evidence type="ECO:0000256" key="1">
    <source>
        <dbReference type="ARBA" id="ARBA00001946"/>
    </source>
</evidence>
<dbReference type="GO" id="GO:0043709">
    <property type="term" value="P:cell adhesion involved in single-species biofilm formation"/>
    <property type="evidence" value="ECO:0007669"/>
    <property type="project" value="TreeGrafter"/>
</dbReference>
<feature type="transmembrane region" description="Helical" evidence="4">
    <location>
        <begin position="98"/>
        <end position="116"/>
    </location>
</feature>
<protein>
    <recommendedName>
        <fullName evidence="2">diguanylate cyclase</fullName>
        <ecNumber evidence="2">2.7.7.65</ecNumber>
    </recommendedName>
</protein>
<evidence type="ECO:0000259" key="5">
    <source>
        <dbReference type="PROSITE" id="PS50839"/>
    </source>
</evidence>
<evidence type="ECO:0000313" key="7">
    <source>
        <dbReference type="EMBL" id="TVU90177.1"/>
    </source>
</evidence>
<dbReference type="PANTHER" id="PTHR45138">
    <property type="entry name" value="REGULATORY COMPONENTS OF SENSORY TRANSDUCTION SYSTEM"/>
    <property type="match status" value="1"/>
</dbReference>
<feature type="transmembrane region" description="Helical" evidence="4">
    <location>
        <begin position="123"/>
        <end position="141"/>
    </location>
</feature>
<dbReference type="PANTHER" id="PTHR45138:SF9">
    <property type="entry name" value="DIGUANYLATE CYCLASE DGCM-RELATED"/>
    <property type="match status" value="1"/>
</dbReference>
<dbReference type="Pfam" id="PF00990">
    <property type="entry name" value="GGDEF"/>
    <property type="match status" value="1"/>
</dbReference>
<dbReference type="GO" id="GO:0005886">
    <property type="term" value="C:plasma membrane"/>
    <property type="evidence" value="ECO:0007669"/>
    <property type="project" value="TreeGrafter"/>
</dbReference>
<dbReference type="SMART" id="SM00267">
    <property type="entry name" value="GGDEF"/>
    <property type="match status" value="1"/>
</dbReference>
<sequence>MPFLIARAAHWLPIIAACCAVTLVALHPNISSTALVLVALAQLSTLKSFRWLTCLLCISAIGLLLPGLISYLTPESWASTADWQTLTRWAQPVALESFRAPLLMTLALQLSALAILLRQRARLGAPLLLLAALLLTGLQPIPSSQPFTPLLRYTANWPSLLTLGLLLLGQYLLSVRYWRGKRYLINALWPACGLLIAVLMLWEKLHHEAEQRLYQQVEARAQQATHQLSLEINTHLNAMRGFARIWQLQRSLPTYQQWTDQAAGYRQDFTYLINIAFVTPDSVIRHVYPFTTSNLSALGRRLFDVQPAGREALEPALRGQQEGSTDIIELLQGGTGVIHYFPVLNADGVPLGAAAMAVSFPLFAEALFAQLPAEQGVTRWHNGTQLLAQHGDATHPGPWLFDSQVNLLDKALTLSYQPRWEYLASQLSRLPTISLVTGLLLTYLLYLVLYTFQRLGHQHTAMQNSNADLQQEIRKRSKLQQEVEWLARHDELTGIANRRHFLEQADTLQSVRPISLVLFDIDYFKRINDQLGHLVGDEHLHFFAQLGKSHIEYHGGVFARYGGEEFVAWLPSHPLPSAFKVADELRQKLATSSLTHADGKPLTLSAGVVTFNCPKDVDLARMMQTADEALYHAKHNGRNRVECGEINTTEDA</sequence>
<feature type="domain" description="GGDEF" evidence="6">
    <location>
        <begin position="512"/>
        <end position="646"/>
    </location>
</feature>
<feature type="transmembrane region" description="Helical" evidence="4">
    <location>
        <begin position="153"/>
        <end position="171"/>
    </location>
</feature>
<dbReference type="InterPro" id="IPR029787">
    <property type="entry name" value="Nucleotide_cyclase"/>
</dbReference>
<keyword evidence="4" id="KW-0472">Membrane</keyword>
<evidence type="ECO:0000313" key="8">
    <source>
        <dbReference type="Proteomes" id="UP000317288"/>
    </source>
</evidence>
<dbReference type="PROSITE" id="PS50839">
    <property type="entry name" value="CHASE"/>
    <property type="match status" value="1"/>
</dbReference>
<feature type="transmembrane region" description="Helical" evidence="4">
    <location>
        <begin position="52"/>
        <end position="73"/>
    </location>
</feature>
<comment type="cofactor">
    <cofactor evidence="1">
        <name>Mg(2+)</name>
        <dbReference type="ChEBI" id="CHEBI:18420"/>
    </cofactor>
</comment>
<dbReference type="CDD" id="cd01949">
    <property type="entry name" value="GGDEF"/>
    <property type="match status" value="1"/>
</dbReference>
<evidence type="ECO:0000256" key="4">
    <source>
        <dbReference type="SAM" id="Phobius"/>
    </source>
</evidence>
<organism evidence="7 8">
    <name type="scientific">Vreelandella titanicae</name>
    <dbReference type="NCBI Taxonomy" id="664683"/>
    <lineage>
        <taxon>Bacteria</taxon>
        <taxon>Pseudomonadati</taxon>
        <taxon>Pseudomonadota</taxon>
        <taxon>Gammaproteobacteria</taxon>
        <taxon>Oceanospirillales</taxon>
        <taxon>Halomonadaceae</taxon>
        <taxon>Vreelandella</taxon>
    </lineage>
</organism>
<dbReference type="AlphaFoldDB" id="A0A558J964"/>
<dbReference type="SUPFAM" id="SSF55073">
    <property type="entry name" value="Nucleotide cyclase"/>
    <property type="match status" value="1"/>
</dbReference>
<name>A0A558J964_9GAMM</name>
<dbReference type="InterPro" id="IPR050469">
    <property type="entry name" value="Diguanylate_Cyclase"/>
</dbReference>
<dbReference type="InterPro" id="IPR006189">
    <property type="entry name" value="CHASE_dom"/>
</dbReference>
<keyword evidence="4" id="KW-0812">Transmembrane</keyword>
<feature type="transmembrane region" description="Helical" evidence="4">
    <location>
        <begin position="12"/>
        <end position="40"/>
    </location>
</feature>
<comment type="catalytic activity">
    <reaction evidence="3">
        <text>2 GTP = 3',3'-c-di-GMP + 2 diphosphate</text>
        <dbReference type="Rhea" id="RHEA:24898"/>
        <dbReference type="ChEBI" id="CHEBI:33019"/>
        <dbReference type="ChEBI" id="CHEBI:37565"/>
        <dbReference type="ChEBI" id="CHEBI:58805"/>
        <dbReference type="EC" id="2.7.7.65"/>
    </reaction>
</comment>
<dbReference type="InterPro" id="IPR000160">
    <property type="entry name" value="GGDEF_dom"/>
</dbReference>
<dbReference type="NCBIfam" id="TIGR00254">
    <property type="entry name" value="GGDEF"/>
    <property type="match status" value="1"/>
</dbReference>
<dbReference type="EMBL" id="VNFE01000003">
    <property type="protein sequence ID" value="TVU90177.1"/>
    <property type="molecule type" value="Genomic_DNA"/>
</dbReference>
<gene>
    <name evidence="7" type="ORF">FQP89_12735</name>
</gene>
<dbReference type="FunFam" id="3.30.70.270:FF:000001">
    <property type="entry name" value="Diguanylate cyclase domain protein"/>
    <property type="match status" value="1"/>
</dbReference>
<dbReference type="Proteomes" id="UP000317288">
    <property type="component" value="Unassembled WGS sequence"/>
</dbReference>
<keyword evidence="4" id="KW-1133">Transmembrane helix</keyword>